<dbReference type="SUPFAM" id="SSF54523">
    <property type="entry name" value="Pili subunits"/>
    <property type="match status" value="1"/>
</dbReference>
<name>H8H1N6_DEIGI</name>
<keyword evidence="5" id="KW-0574">Periplasm</keyword>
<dbReference type="PROSITE" id="PS00409">
    <property type="entry name" value="PROKAR_NTER_METHYL"/>
    <property type="match status" value="1"/>
</dbReference>
<evidence type="ECO:0000256" key="2">
    <source>
        <dbReference type="ARBA" id="ARBA00004418"/>
    </source>
</evidence>
<dbReference type="InterPro" id="IPR012902">
    <property type="entry name" value="N_methyl_site"/>
</dbReference>
<keyword evidence="7 9" id="KW-0472">Membrane</keyword>
<dbReference type="Pfam" id="PF07963">
    <property type="entry name" value="N_methyl"/>
    <property type="match status" value="1"/>
</dbReference>
<evidence type="ECO:0000256" key="5">
    <source>
        <dbReference type="ARBA" id="ARBA00022764"/>
    </source>
</evidence>
<dbReference type="Gene3D" id="3.30.700.10">
    <property type="entry name" value="Glycoprotein, Type 4 Pilin"/>
    <property type="match status" value="1"/>
</dbReference>
<keyword evidence="11" id="KW-1185">Reference proteome</keyword>
<comment type="subcellular location">
    <subcellularLocation>
        <location evidence="1">Cell outer membrane</location>
        <topology evidence="1">Single-pass membrane protein</topology>
    </subcellularLocation>
    <subcellularLocation>
        <location evidence="2">Periplasm</location>
    </subcellularLocation>
</comment>
<dbReference type="GO" id="GO:0042597">
    <property type="term" value="C:periplasmic space"/>
    <property type="evidence" value="ECO:0007669"/>
    <property type="project" value="UniProtKB-SubCell"/>
</dbReference>
<evidence type="ECO:0000313" key="10">
    <source>
        <dbReference type="EMBL" id="AFD27433.1"/>
    </source>
</evidence>
<dbReference type="InterPro" id="IPR045584">
    <property type="entry name" value="Pilin-like"/>
</dbReference>
<dbReference type="Proteomes" id="UP000007575">
    <property type="component" value="Plasmid P2"/>
</dbReference>
<evidence type="ECO:0000256" key="3">
    <source>
        <dbReference type="ARBA" id="ARBA00022481"/>
    </source>
</evidence>
<protein>
    <recommendedName>
        <fullName evidence="12">Prepilin-type N-terminal cleavage/methylation domain-containing protein</fullName>
    </recommendedName>
</protein>
<dbReference type="AlphaFoldDB" id="H8H1N6"/>
<proteinExistence type="predicted"/>
<dbReference type="NCBIfam" id="TIGR02532">
    <property type="entry name" value="IV_pilin_GFxxxE"/>
    <property type="match status" value="1"/>
</dbReference>
<evidence type="ECO:0008006" key="12">
    <source>
        <dbReference type="Google" id="ProtNLM"/>
    </source>
</evidence>
<sequence>MVMRPIRAQGFTLIELLVIILIIGILAAVLVPNLQGARRAANDTVAVNCGRGLVQAAVSAKLDQGPGATYRSAAQLLNTPLGRVCQAPDLEIVTVEANTETFRYTVRHLNGNRTIVVTRSGLKREK</sequence>
<keyword evidence="6 9" id="KW-1133">Transmembrane helix</keyword>
<dbReference type="GO" id="GO:0009279">
    <property type="term" value="C:cell outer membrane"/>
    <property type="evidence" value="ECO:0007669"/>
    <property type="project" value="UniProtKB-SubCell"/>
</dbReference>
<dbReference type="HOGENOM" id="CLU_091705_7_4_0"/>
<dbReference type="KEGG" id="dgo:DGo_PB0164"/>
<gene>
    <name evidence="10" type="ordered locus">DGo_PB0164</name>
</gene>
<evidence type="ECO:0000256" key="7">
    <source>
        <dbReference type="ARBA" id="ARBA00023136"/>
    </source>
</evidence>
<dbReference type="PANTHER" id="PTHR30093:SF44">
    <property type="entry name" value="TYPE II SECRETION SYSTEM CORE PROTEIN G"/>
    <property type="match status" value="1"/>
</dbReference>
<keyword evidence="8" id="KW-0998">Cell outer membrane</keyword>
<dbReference type="PANTHER" id="PTHR30093">
    <property type="entry name" value="GENERAL SECRETION PATHWAY PROTEIN G"/>
    <property type="match status" value="1"/>
</dbReference>
<evidence type="ECO:0000313" key="11">
    <source>
        <dbReference type="Proteomes" id="UP000007575"/>
    </source>
</evidence>
<reference evidence="10 11" key="1">
    <citation type="journal article" date="2012" name="PLoS ONE">
        <title>Genome sequence and transcriptome analysis of the radioresistant bacterium Deinococcus gobiensis: insights into the extreme environmental adaptations.</title>
        <authorList>
            <person name="Yuan M."/>
            <person name="Chen M."/>
            <person name="Zhang W."/>
            <person name="Lu W."/>
            <person name="Wang J."/>
            <person name="Yang M."/>
            <person name="Zhao P."/>
            <person name="Tang R."/>
            <person name="Li X."/>
            <person name="Hao Y."/>
            <person name="Zhou Z."/>
            <person name="Zhan Y."/>
            <person name="Yu H."/>
            <person name="Teng C."/>
            <person name="Yan Y."/>
            <person name="Ping S."/>
            <person name="Wang Y."/>
            <person name="Lin M."/>
        </authorList>
    </citation>
    <scope>NUCLEOTIDE SEQUENCE [LARGE SCALE GENOMIC DNA]</scope>
    <source>
        <strain evidence="11">DSM 21396 / JCM 16679 / CGMCC 1.7299 / I-0</strain>
        <plasmid evidence="10">P2</plasmid>
    </source>
</reference>
<organism evidence="10 11">
    <name type="scientific">Deinococcus gobiensis (strain DSM 21396 / JCM 16679 / CGMCC 1.7299 / I-0)</name>
    <dbReference type="NCBI Taxonomy" id="745776"/>
    <lineage>
        <taxon>Bacteria</taxon>
        <taxon>Thermotogati</taxon>
        <taxon>Deinococcota</taxon>
        <taxon>Deinococci</taxon>
        <taxon>Deinococcales</taxon>
        <taxon>Deinococcaceae</taxon>
        <taxon>Deinococcus</taxon>
    </lineage>
</organism>
<keyword evidence="4 9" id="KW-0812">Transmembrane</keyword>
<dbReference type="EMBL" id="CP002193">
    <property type="protein sequence ID" value="AFD27433.1"/>
    <property type="molecule type" value="Genomic_DNA"/>
</dbReference>
<keyword evidence="3" id="KW-0488">Methylation</keyword>
<feature type="transmembrane region" description="Helical" evidence="9">
    <location>
        <begin position="12"/>
        <end position="31"/>
    </location>
</feature>
<geneLocation type="plasmid" evidence="10 11">
    <name>P2</name>
</geneLocation>
<evidence type="ECO:0000256" key="9">
    <source>
        <dbReference type="SAM" id="Phobius"/>
    </source>
</evidence>
<evidence type="ECO:0000256" key="4">
    <source>
        <dbReference type="ARBA" id="ARBA00022692"/>
    </source>
</evidence>
<accession>H8H1N6</accession>
<dbReference type="PATRIC" id="fig|745776.4.peg.3539"/>
<evidence type="ECO:0000256" key="6">
    <source>
        <dbReference type="ARBA" id="ARBA00022989"/>
    </source>
</evidence>
<evidence type="ECO:0000256" key="1">
    <source>
        <dbReference type="ARBA" id="ARBA00004203"/>
    </source>
</evidence>
<evidence type="ECO:0000256" key="8">
    <source>
        <dbReference type="ARBA" id="ARBA00023237"/>
    </source>
</evidence>
<keyword evidence="10" id="KW-0614">Plasmid</keyword>